<sequence>MQIKKLKERYPDLTYSEKPLKINTAHLFFYENPYYFAIPKRTLTSAETELLQTLFQAPAPIFKNERLAEWHTLLFTQEEVIIKPEQPSYRITQFQIQSTPPSKKTLLEWQKALISFFAQDTELLMLTEDYGILIEKVVGSLLGEEELDAIATTLESDFYIQVHFFMGLFHEKDALLRDLFAEEQRLFRQNSSQLVQTVESNCLPMIAEQLTSSLLSRAIGQLFEKDETWKPLIKALWEQQGNLSMTAKALFMHRNTIQYRIDKFQELTNLSLRKTDGLLFAYLSCLLYETKK</sequence>
<dbReference type="PANTHER" id="PTHR33744:SF15">
    <property type="entry name" value="CARBOHYDRATE DIACID REGULATOR"/>
    <property type="match status" value="1"/>
</dbReference>
<evidence type="ECO:0000259" key="1">
    <source>
        <dbReference type="Pfam" id="PF13556"/>
    </source>
</evidence>
<reference evidence="3" key="1">
    <citation type="submission" date="2015-03" db="EMBL/GenBank/DDBJ databases">
        <authorList>
            <person name="Ferrari E."/>
            <person name="Walter M.C."/>
            <person name="Huptas C."/>
            <person name="Scherer S."/>
            <person name="Mueller-Herbst S."/>
        </authorList>
    </citation>
    <scope>NUCLEOTIDE SEQUENCE [LARGE SCALE GENOMIC DNA]</scope>
    <source>
        <strain evidence="3">LWP01</strain>
    </source>
</reference>
<dbReference type="InterPro" id="IPR025736">
    <property type="entry name" value="PucR_C-HTH_dom"/>
</dbReference>
<dbReference type="RefSeq" id="WP_118907748.1">
    <property type="nucleotide sequence ID" value="NZ_CP011102.1"/>
</dbReference>
<feature type="domain" description="PucR C-terminal helix-turn-helix" evidence="1">
    <location>
        <begin position="234"/>
        <end position="286"/>
    </location>
</feature>
<dbReference type="KEGG" id="lwi:UE46_15105"/>
<dbReference type="EMBL" id="CP011102">
    <property type="protein sequence ID" value="AQY52217.1"/>
    <property type="molecule type" value="Genomic_DNA"/>
</dbReference>
<dbReference type="InterPro" id="IPR009057">
    <property type="entry name" value="Homeodomain-like_sf"/>
</dbReference>
<dbReference type="SUPFAM" id="SSF46689">
    <property type="entry name" value="Homeodomain-like"/>
    <property type="match status" value="1"/>
</dbReference>
<gene>
    <name evidence="2" type="ORF">UE46_15105</name>
</gene>
<dbReference type="PANTHER" id="PTHR33744">
    <property type="entry name" value="CARBOHYDRATE DIACID REGULATOR"/>
    <property type="match status" value="1"/>
</dbReference>
<dbReference type="Pfam" id="PF13556">
    <property type="entry name" value="HTH_30"/>
    <property type="match status" value="1"/>
</dbReference>
<dbReference type="AlphaFoldDB" id="A0A1S7FXY3"/>
<proteinExistence type="predicted"/>
<dbReference type="InterPro" id="IPR051448">
    <property type="entry name" value="CdaR-like_regulators"/>
</dbReference>
<dbReference type="InterPro" id="IPR042070">
    <property type="entry name" value="PucR_C-HTH_sf"/>
</dbReference>
<accession>A0A1S7FXY3</accession>
<organism evidence="2 3">
    <name type="scientific">Listeria weihenstephanensis</name>
    <dbReference type="NCBI Taxonomy" id="1006155"/>
    <lineage>
        <taxon>Bacteria</taxon>
        <taxon>Bacillati</taxon>
        <taxon>Bacillota</taxon>
        <taxon>Bacilli</taxon>
        <taxon>Bacillales</taxon>
        <taxon>Listeriaceae</taxon>
        <taxon>Listeria</taxon>
    </lineage>
</organism>
<name>A0A1S7FXY3_9LIST</name>
<dbReference type="Gene3D" id="1.10.10.2840">
    <property type="entry name" value="PucR C-terminal helix-turn-helix domain"/>
    <property type="match status" value="1"/>
</dbReference>
<protein>
    <submittedName>
        <fullName evidence="2">Fis family transcriptional regulator</fullName>
    </submittedName>
</protein>
<dbReference type="Proteomes" id="UP000223060">
    <property type="component" value="Chromosome"/>
</dbReference>
<evidence type="ECO:0000313" key="2">
    <source>
        <dbReference type="EMBL" id="AQY52217.1"/>
    </source>
</evidence>
<keyword evidence="3" id="KW-1185">Reference proteome</keyword>
<evidence type="ECO:0000313" key="3">
    <source>
        <dbReference type="Proteomes" id="UP000223060"/>
    </source>
</evidence>